<evidence type="ECO:0000256" key="4">
    <source>
        <dbReference type="ARBA" id="ARBA00022448"/>
    </source>
</evidence>
<keyword evidence="18" id="KW-1185">Reference proteome</keyword>
<keyword evidence="11" id="KW-1133">Transmembrane helix</keyword>
<dbReference type="FunFam" id="2.60.40.150:FF:000025">
    <property type="entry name" value="Extended synaptotagmin 2"/>
    <property type="match status" value="1"/>
</dbReference>
<keyword evidence="5" id="KW-1003">Cell membrane</keyword>
<evidence type="ECO:0000256" key="6">
    <source>
        <dbReference type="ARBA" id="ARBA00022692"/>
    </source>
</evidence>
<dbReference type="InterPro" id="IPR037733">
    <property type="entry name" value="Ext_Synaptotagmin_C2A"/>
</dbReference>
<dbReference type="PROSITE" id="PS50004">
    <property type="entry name" value="C2"/>
    <property type="match status" value="2"/>
</dbReference>
<dbReference type="GO" id="GO:0005509">
    <property type="term" value="F:calcium ion binding"/>
    <property type="evidence" value="ECO:0007669"/>
    <property type="project" value="TreeGrafter"/>
</dbReference>
<dbReference type="CDD" id="cd08391">
    <property type="entry name" value="C2A_C2C_Synaptotagmin_like"/>
    <property type="match status" value="1"/>
</dbReference>
<dbReference type="FunFam" id="2.60.40.150:FF:000091">
    <property type="entry name" value="Extended synaptotagmin 2"/>
    <property type="match status" value="1"/>
</dbReference>
<keyword evidence="7" id="KW-0479">Metal-binding</keyword>
<evidence type="ECO:0000256" key="5">
    <source>
        <dbReference type="ARBA" id="ARBA00022475"/>
    </source>
</evidence>
<evidence type="ECO:0000256" key="9">
    <source>
        <dbReference type="ARBA" id="ARBA00022824"/>
    </source>
</evidence>
<feature type="region of interest" description="Disordered" evidence="15">
    <location>
        <begin position="296"/>
        <end position="363"/>
    </location>
</feature>
<feature type="compositionally biased region" description="Low complexity" evidence="15">
    <location>
        <begin position="309"/>
        <end position="321"/>
    </location>
</feature>
<feature type="domain" description="C2" evidence="16">
    <location>
        <begin position="138"/>
        <end position="272"/>
    </location>
</feature>
<reference evidence="17 18" key="1">
    <citation type="submission" date="2024-04" db="EMBL/GenBank/DDBJ databases">
        <authorList>
            <person name="Waldvogel A.-M."/>
            <person name="Schoenle A."/>
        </authorList>
    </citation>
    <scope>NUCLEOTIDE SEQUENCE [LARGE SCALE GENOMIC DNA]</scope>
</reference>
<keyword evidence="13" id="KW-0446">Lipid-binding</keyword>
<keyword evidence="12" id="KW-0445">Lipid transport</keyword>
<evidence type="ECO:0000256" key="11">
    <source>
        <dbReference type="ARBA" id="ARBA00022989"/>
    </source>
</evidence>
<comment type="subcellular location">
    <subcellularLocation>
        <location evidence="1">Cell membrane</location>
        <topology evidence="1">Peripheral membrane protein</topology>
    </subcellularLocation>
    <subcellularLocation>
        <location evidence="2">Endoplasmic reticulum membrane</location>
        <topology evidence="2">Multi-pass membrane protein</topology>
    </subcellularLocation>
</comment>
<dbReference type="InterPro" id="IPR037749">
    <property type="entry name" value="Ext_Synaptotagmin_C2B"/>
</dbReference>
<dbReference type="GO" id="GO:0005789">
    <property type="term" value="C:endoplasmic reticulum membrane"/>
    <property type="evidence" value="ECO:0007669"/>
    <property type="project" value="UniProtKB-SubCell"/>
</dbReference>
<organism evidence="17 18">
    <name type="scientific">Knipowitschia caucasica</name>
    <name type="common">Caucasian dwarf goby</name>
    <name type="synonym">Pomatoschistus caucasicus</name>
    <dbReference type="NCBI Taxonomy" id="637954"/>
    <lineage>
        <taxon>Eukaryota</taxon>
        <taxon>Metazoa</taxon>
        <taxon>Chordata</taxon>
        <taxon>Craniata</taxon>
        <taxon>Vertebrata</taxon>
        <taxon>Euteleostomi</taxon>
        <taxon>Actinopterygii</taxon>
        <taxon>Neopterygii</taxon>
        <taxon>Teleostei</taxon>
        <taxon>Neoteleostei</taxon>
        <taxon>Acanthomorphata</taxon>
        <taxon>Gobiaria</taxon>
        <taxon>Gobiiformes</taxon>
        <taxon>Gobioidei</taxon>
        <taxon>Gobiidae</taxon>
        <taxon>Gobiinae</taxon>
        <taxon>Knipowitschia</taxon>
    </lineage>
</organism>
<dbReference type="PANTHER" id="PTHR45761:SF2">
    <property type="entry name" value="EXTENDED SYNAPTOTAGMIN-2"/>
    <property type="match status" value="1"/>
</dbReference>
<dbReference type="PANTHER" id="PTHR45761">
    <property type="entry name" value="EXTENDED SYNAPTOTAGMIN-LIKE PROTEIN 2, ISOFORM C"/>
    <property type="match status" value="1"/>
</dbReference>
<dbReference type="SUPFAM" id="SSF49562">
    <property type="entry name" value="C2 domain (Calcium/lipid-binding domain, CaLB)"/>
    <property type="match status" value="2"/>
</dbReference>
<dbReference type="EMBL" id="OZ035836">
    <property type="protein sequence ID" value="CAL1580548.1"/>
    <property type="molecule type" value="Genomic_DNA"/>
</dbReference>
<evidence type="ECO:0000256" key="14">
    <source>
        <dbReference type="ARBA" id="ARBA00023136"/>
    </source>
</evidence>
<dbReference type="GO" id="GO:0005544">
    <property type="term" value="F:calcium-dependent phospholipid binding"/>
    <property type="evidence" value="ECO:0007669"/>
    <property type="project" value="TreeGrafter"/>
</dbReference>
<evidence type="ECO:0000256" key="1">
    <source>
        <dbReference type="ARBA" id="ARBA00004202"/>
    </source>
</evidence>
<dbReference type="InterPro" id="IPR000008">
    <property type="entry name" value="C2_dom"/>
</dbReference>
<name>A0AAV2JUW4_KNICA</name>
<dbReference type="GO" id="GO:0031210">
    <property type="term" value="F:phosphatidylcholine binding"/>
    <property type="evidence" value="ECO:0007669"/>
    <property type="project" value="TreeGrafter"/>
</dbReference>
<evidence type="ECO:0000313" key="18">
    <source>
        <dbReference type="Proteomes" id="UP001497482"/>
    </source>
</evidence>
<dbReference type="CDD" id="cd04050">
    <property type="entry name" value="C2B_Synaptotagmin-like"/>
    <property type="match status" value="1"/>
</dbReference>
<dbReference type="SMART" id="SM00239">
    <property type="entry name" value="C2"/>
    <property type="match status" value="2"/>
</dbReference>
<dbReference type="InterPro" id="IPR035892">
    <property type="entry name" value="C2_domain_sf"/>
</dbReference>
<evidence type="ECO:0000256" key="13">
    <source>
        <dbReference type="ARBA" id="ARBA00023121"/>
    </source>
</evidence>
<dbReference type="GO" id="GO:0035091">
    <property type="term" value="F:phosphatidylinositol binding"/>
    <property type="evidence" value="ECO:0007669"/>
    <property type="project" value="TreeGrafter"/>
</dbReference>
<dbReference type="GO" id="GO:0061817">
    <property type="term" value="P:endoplasmic reticulum-plasma membrane tethering"/>
    <property type="evidence" value="ECO:0007669"/>
    <property type="project" value="InterPro"/>
</dbReference>
<evidence type="ECO:0000256" key="2">
    <source>
        <dbReference type="ARBA" id="ARBA00004477"/>
    </source>
</evidence>
<dbReference type="GO" id="GO:0005886">
    <property type="term" value="C:plasma membrane"/>
    <property type="evidence" value="ECO:0007669"/>
    <property type="project" value="UniProtKB-SubCell"/>
</dbReference>
<feature type="domain" description="C2" evidence="16">
    <location>
        <begin position="1"/>
        <end position="113"/>
    </location>
</feature>
<dbReference type="AlphaFoldDB" id="A0AAV2JUW4"/>
<feature type="compositionally biased region" description="Polar residues" evidence="15">
    <location>
        <begin position="322"/>
        <end position="351"/>
    </location>
</feature>
<evidence type="ECO:0000256" key="15">
    <source>
        <dbReference type="SAM" id="MobiDB-lite"/>
    </source>
</evidence>
<proteinExistence type="inferred from homology"/>
<sequence length="413" mass="45782">MRFPVPKGVLRIHFLEAHELLGKDKFLGGLIKGKSDPYGVLQVGTQLFQSKVVHETVNPKWNEVYEALIYDSSTAKNLELELFDEDTDKDDFLGSLVIDLAELQKEQKVDEWFILDEVSQGKLHLKLEWLSLLPKPDLLDQVLSSIRADRGHANDGLSSAVLVVFLDSARNLPTATVSKVLKTGKKVTSEPSPFVLFNVGHKSFESKTRYKTNEPVWEEAFTFLIHNPKTQELEVEVRDEKHECSLGKLSVSLTTLMDAPDMTLNKSFPLRSSGPTCSLKMKLALRVLCLEKDTTPSNGLPSAVQVRKSSSTPRPSISSDSGLPNHSDPASVSSQTGAELHNGRNQSSLNLNAKEPTPSIASDISNPYAAQELQYRLSQLPNGSAHFPLGEIQLTLRHSSQRNRLIVVVHSCR</sequence>
<keyword evidence="14" id="KW-0472">Membrane</keyword>
<keyword evidence="4" id="KW-0813">Transport</keyword>
<evidence type="ECO:0000256" key="12">
    <source>
        <dbReference type="ARBA" id="ARBA00023055"/>
    </source>
</evidence>
<evidence type="ECO:0000256" key="3">
    <source>
        <dbReference type="ARBA" id="ARBA00005867"/>
    </source>
</evidence>
<dbReference type="Proteomes" id="UP001497482">
    <property type="component" value="Chromosome 14"/>
</dbReference>
<keyword evidence="9" id="KW-0256">Endoplasmic reticulum</keyword>
<accession>A0AAV2JUW4</accession>
<evidence type="ECO:0000256" key="7">
    <source>
        <dbReference type="ARBA" id="ARBA00022723"/>
    </source>
</evidence>
<evidence type="ECO:0000259" key="16">
    <source>
        <dbReference type="PROSITE" id="PS50004"/>
    </source>
</evidence>
<gene>
    <name evidence="17" type="ORF">KC01_LOCUS11376</name>
</gene>
<dbReference type="Gene3D" id="2.60.40.150">
    <property type="entry name" value="C2 domain"/>
    <property type="match status" value="2"/>
</dbReference>
<protein>
    <recommendedName>
        <fullName evidence="16">C2 domain-containing protein</fullName>
    </recommendedName>
</protein>
<evidence type="ECO:0000256" key="8">
    <source>
        <dbReference type="ARBA" id="ARBA00022737"/>
    </source>
</evidence>
<keyword evidence="8" id="KW-0677">Repeat</keyword>
<dbReference type="GO" id="GO:0008429">
    <property type="term" value="F:phosphatidylethanolamine binding"/>
    <property type="evidence" value="ECO:0007669"/>
    <property type="project" value="TreeGrafter"/>
</dbReference>
<dbReference type="InterPro" id="IPR051634">
    <property type="entry name" value="Extended_Synaptotagmin"/>
</dbReference>
<dbReference type="GO" id="GO:0006869">
    <property type="term" value="P:lipid transport"/>
    <property type="evidence" value="ECO:0007669"/>
    <property type="project" value="UniProtKB-KW"/>
</dbReference>
<dbReference type="Pfam" id="PF00168">
    <property type="entry name" value="C2"/>
    <property type="match status" value="2"/>
</dbReference>
<evidence type="ECO:0000256" key="10">
    <source>
        <dbReference type="ARBA" id="ARBA00022837"/>
    </source>
</evidence>
<keyword evidence="10" id="KW-0106">Calcium</keyword>
<evidence type="ECO:0000313" key="17">
    <source>
        <dbReference type="EMBL" id="CAL1580548.1"/>
    </source>
</evidence>
<comment type="similarity">
    <text evidence="3">Belongs to the extended synaptotagmin family.</text>
</comment>
<keyword evidence="6" id="KW-0812">Transmembrane</keyword>